<keyword evidence="3" id="KW-1185">Reference proteome</keyword>
<proteinExistence type="predicted"/>
<dbReference type="AlphaFoldDB" id="A0A9D4K3D2"/>
<name>A0A9D4K3D2_DREPO</name>
<protein>
    <submittedName>
        <fullName evidence="2">Uncharacterized protein</fullName>
    </submittedName>
</protein>
<organism evidence="2 3">
    <name type="scientific">Dreissena polymorpha</name>
    <name type="common">Zebra mussel</name>
    <name type="synonym">Mytilus polymorpha</name>
    <dbReference type="NCBI Taxonomy" id="45954"/>
    <lineage>
        <taxon>Eukaryota</taxon>
        <taxon>Metazoa</taxon>
        <taxon>Spiralia</taxon>
        <taxon>Lophotrochozoa</taxon>
        <taxon>Mollusca</taxon>
        <taxon>Bivalvia</taxon>
        <taxon>Autobranchia</taxon>
        <taxon>Heteroconchia</taxon>
        <taxon>Euheterodonta</taxon>
        <taxon>Imparidentia</taxon>
        <taxon>Neoheterodontei</taxon>
        <taxon>Myida</taxon>
        <taxon>Dreissenoidea</taxon>
        <taxon>Dreissenidae</taxon>
        <taxon>Dreissena</taxon>
    </lineage>
</organism>
<accession>A0A9D4K3D2</accession>
<evidence type="ECO:0000256" key="1">
    <source>
        <dbReference type="SAM" id="SignalP"/>
    </source>
</evidence>
<evidence type="ECO:0000313" key="2">
    <source>
        <dbReference type="EMBL" id="KAH3832250.1"/>
    </source>
</evidence>
<evidence type="ECO:0000313" key="3">
    <source>
        <dbReference type="Proteomes" id="UP000828390"/>
    </source>
</evidence>
<dbReference type="EMBL" id="JAIWYP010000004">
    <property type="protein sequence ID" value="KAH3832250.1"/>
    <property type="molecule type" value="Genomic_DNA"/>
</dbReference>
<gene>
    <name evidence="2" type="ORF">DPMN_105531</name>
</gene>
<reference evidence="2" key="1">
    <citation type="journal article" date="2019" name="bioRxiv">
        <title>The Genome of the Zebra Mussel, Dreissena polymorpha: A Resource for Invasive Species Research.</title>
        <authorList>
            <person name="McCartney M.A."/>
            <person name="Auch B."/>
            <person name="Kono T."/>
            <person name="Mallez S."/>
            <person name="Zhang Y."/>
            <person name="Obille A."/>
            <person name="Becker A."/>
            <person name="Abrahante J.E."/>
            <person name="Garbe J."/>
            <person name="Badalamenti J.P."/>
            <person name="Herman A."/>
            <person name="Mangelson H."/>
            <person name="Liachko I."/>
            <person name="Sullivan S."/>
            <person name="Sone E.D."/>
            <person name="Koren S."/>
            <person name="Silverstein K.A.T."/>
            <person name="Beckman K.B."/>
            <person name="Gohl D.M."/>
        </authorList>
    </citation>
    <scope>NUCLEOTIDE SEQUENCE</scope>
    <source>
        <strain evidence="2">Duluth1</strain>
        <tissue evidence="2">Whole animal</tissue>
    </source>
</reference>
<sequence>MNSSLKTVVVVLIVSLIVLDHGRASVKCRTGCMETNHACVLPCQDSPMHLPQTCNGKPCHDDMQTCLRTKCNLSHFQRDIDGITPYGIY</sequence>
<feature type="chain" id="PRO_5038373717" evidence="1">
    <location>
        <begin position="25"/>
        <end position="89"/>
    </location>
</feature>
<dbReference type="Proteomes" id="UP000828390">
    <property type="component" value="Unassembled WGS sequence"/>
</dbReference>
<reference evidence="2" key="2">
    <citation type="submission" date="2020-11" db="EMBL/GenBank/DDBJ databases">
        <authorList>
            <person name="McCartney M.A."/>
            <person name="Auch B."/>
            <person name="Kono T."/>
            <person name="Mallez S."/>
            <person name="Becker A."/>
            <person name="Gohl D.M."/>
            <person name="Silverstein K.A.T."/>
            <person name="Koren S."/>
            <person name="Bechman K.B."/>
            <person name="Herman A."/>
            <person name="Abrahante J.E."/>
            <person name="Garbe J."/>
        </authorList>
    </citation>
    <scope>NUCLEOTIDE SEQUENCE</scope>
    <source>
        <strain evidence="2">Duluth1</strain>
        <tissue evidence="2">Whole animal</tissue>
    </source>
</reference>
<feature type="signal peptide" evidence="1">
    <location>
        <begin position="1"/>
        <end position="24"/>
    </location>
</feature>
<keyword evidence="1" id="KW-0732">Signal</keyword>
<comment type="caution">
    <text evidence="2">The sequence shown here is derived from an EMBL/GenBank/DDBJ whole genome shotgun (WGS) entry which is preliminary data.</text>
</comment>